<reference evidence="2 3" key="1">
    <citation type="journal article" date="2019" name="PLoS ONE">
        <title>Comparative genome analysis indicates high evolutionary potential of pathogenicity genes in Colletotrichum tanaceti.</title>
        <authorList>
            <person name="Lelwala R.V."/>
            <person name="Korhonen P.K."/>
            <person name="Young N.D."/>
            <person name="Scott J.B."/>
            <person name="Ades P.A."/>
            <person name="Gasser R.B."/>
            <person name="Taylor P.W.J."/>
        </authorList>
    </citation>
    <scope>NUCLEOTIDE SEQUENCE [LARGE SCALE GENOMIC DNA]</scope>
    <source>
        <strain evidence="2">BRIP57314</strain>
    </source>
</reference>
<dbReference type="Proteomes" id="UP000310108">
    <property type="component" value="Unassembled WGS sequence"/>
</dbReference>
<feature type="region of interest" description="Disordered" evidence="1">
    <location>
        <begin position="302"/>
        <end position="341"/>
    </location>
</feature>
<proteinExistence type="predicted"/>
<feature type="region of interest" description="Disordered" evidence="1">
    <location>
        <begin position="366"/>
        <end position="415"/>
    </location>
</feature>
<evidence type="ECO:0000313" key="2">
    <source>
        <dbReference type="EMBL" id="TKW50613.1"/>
    </source>
</evidence>
<sequence>MATLFVPYNPAMQLGSGFNSFTQQLCKNNAVVRDPTDEANADKTFNGQAQEVTYKTSAIDKVTDITSAMNISPAFAIKYDMLDARGNGDFIHTAKIKDSDVSFLISVRVVNEVVEDQSLNKFDSDYNPDDVRPEHIADAYGDSFISGFQEGGEFTAVISIKAKYRHKASNIKASAAIYFTTKCIMDADGELKVDDISILEENETTISVTWSGGSRELKRPEDGWTLETMRAAALKFPDLVARTPTRTKAILTRYSALQSFQPALVAGQSATTLIPSYDKAEVYSAMLQEAYIDFKIIAKEPPGPLVEDQGQPSDSDDDPSVVAVEQDSSRRATRAYEPSRAGLETARRDVRSILNHIVAEVDAIARKPELAADKTGPSPCYLSPSLFKELSPESRPAHDSAGGSFSDDVGAISRP</sequence>
<dbReference type="STRING" id="1306861.A0A4U6X6H6"/>
<keyword evidence="3" id="KW-1185">Reference proteome</keyword>
<dbReference type="AlphaFoldDB" id="A0A4U6X6H6"/>
<protein>
    <submittedName>
        <fullName evidence="2">Uncharacterized protein</fullName>
    </submittedName>
</protein>
<dbReference type="OrthoDB" id="3231004at2759"/>
<name>A0A4U6X6H6_9PEZI</name>
<organism evidence="2 3">
    <name type="scientific">Colletotrichum tanaceti</name>
    <dbReference type="NCBI Taxonomy" id="1306861"/>
    <lineage>
        <taxon>Eukaryota</taxon>
        <taxon>Fungi</taxon>
        <taxon>Dikarya</taxon>
        <taxon>Ascomycota</taxon>
        <taxon>Pezizomycotina</taxon>
        <taxon>Sordariomycetes</taxon>
        <taxon>Hypocreomycetidae</taxon>
        <taxon>Glomerellales</taxon>
        <taxon>Glomerellaceae</taxon>
        <taxon>Colletotrichum</taxon>
        <taxon>Colletotrichum destructivum species complex</taxon>
    </lineage>
</organism>
<evidence type="ECO:0000313" key="3">
    <source>
        <dbReference type="Proteomes" id="UP000310108"/>
    </source>
</evidence>
<dbReference type="EMBL" id="PJEX01000375">
    <property type="protein sequence ID" value="TKW50613.1"/>
    <property type="molecule type" value="Genomic_DNA"/>
</dbReference>
<comment type="caution">
    <text evidence="2">The sequence shown here is derived from an EMBL/GenBank/DDBJ whole genome shotgun (WGS) entry which is preliminary data.</text>
</comment>
<evidence type="ECO:0000256" key="1">
    <source>
        <dbReference type="SAM" id="MobiDB-lite"/>
    </source>
</evidence>
<gene>
    <name evidence="2" type="ORF">CTA1_6265</name>
</gene>
<accession>A0A4U6X6H6</accession>